<gene>
    <name evidence="1" type="ORF">CCAE0312_LOCUS4682</name>
</gene>
<dbReference type="CDD" id="cd17039">
    <property type="entry name" value="Ubl_ubiquitin_like"/>
    <property type="match status" value="1"/>
</dbReference>
<protein>
    <recommendedName>
        <fullName evidence="2">Ubiquitin-like domain-containing protein</fullName>
    </recommendedName>
</protein>
<name>A0A7S1TF48_9RHOD</name>
<dbReference type="SUPFAM" id="SSF54236">
    <property type="entry name" value="Ubiquitin-like"/>
    <property type="match status" value="1"/>
</dbReference>
<evidence type="ECO:0000313" key="1">
    <source>
        <dbReference type="EMBL" id="CAD9232599.1"/>
    </source>
</evidence>
<dbReference type="InterPro" id="IPR029071">
    <property type="entry name" value="Ubiquitin-like_domsf"/>
</dbReference>
<dbReference type="EMBL" id="HBGH01008549">
    <property type="protein sequence ID" value="CAD9232599.1"/>
    <property type="molecule type" value="Transcribed_RNA"/>
</dbReference>
<accession>A0A7S1TF48</accession>
<dbReference type="AlphaFoldDB" id="A0A7S1TF48"/>
<reference evidence="1" key="1">
    <citation type="submission" date="2021-01" db="EMBL/GenBank/DDBJ databases">
        <authorList>
            <person name="Corre E."/>
            <person name="Pelletier E."/>
            <person name="Niang G."/>
            <person name="Scheremetjew M."/>
            <person name="Finn R."/>
            <person name="Kale V."/>
            <person name="Holt S."/>
            <person name="Cochrane G."/>
            <person name="Meng A."/>
            <person name="Brown T."/>
            <person name="Cohen L."/>
        </authorList>
    </citation>
    <scope>NUCLEOTIDE SEQUENCE</scope>
    <source>
        <strain evidence="1">SAG 36.94</strain>
    </source>
</reference>
<organism evidence="1">
    <name type="scientific">Compsopogon caeruleus</name>
    <dbReference type="NCBI Taxonomy" id="31354"/>
    <lineage>
        <taxon>Eukaryota</taxon>
        <taxon>Rhodophyta</taxon>
        <taxon>Compsopogonophyceae</taxon>
        <taxon>Compsopogonales</taxon>
        <taxon>Compsopogonaceae</taxon>
        <taxon>Compsopogon</taxon>
    </lineage>
</organism>
<sequence>MGGLLLCSCCSVDMEGCVCYGGREEDKGWRCRRMDGRWEEDNEEGDDDVVVWEGEKVGSTRSRDPVVGSSFWMDGMESGEVGRVDRQGEGKEKMSTGCTKGMEVVRRGLQQAWLLKVMLEATMGLRCTLKVPVCEASTVAEVIRCLEKEFNLVRVILRLDGVILSTNKTLESYGIQKHDVLQAEEGTIRTLLWRSVGVGVRVAMCVPPLLSTVSQMAGPISQAPGVGLVHQAFQHGAATASAGVNTVVGITGGCFVATSAVCLAGQLANRSRFEAMMENVGDRILQ</sequence>
<proteinExistence type="predicted"/>
<evidence type="ECO:0008006" key="2">
    <source>
        <dbReference type="Google" id="ProtNLM"/>
    </source>
</evidence>